<dbReference type="InterPro" id="IPR025256">
    <property type="entry name" value="TM7S3/TM198-like_dom"/>
</dbReference>
<feature type="transmembrane region" description="Helical" evidence="6">
    <location>
        <begin position="437"/>
        <end position="459"/>
    </location>
</feature>
<keyword evidence="4 6" id="KW-0472">Membrane</keyword>
<dbReference type="Proteomes" id="UP000838412">
    <property type="component" value="Chromosome 3"/>
</dbReference>
<sequence length="561" mass="62754">MAGYPRKMSWWCLVAVFFSTLMTLDARNRTEISLFNNTWTNFTLGSGDTLDVTLSNISVNSSFAMLHVHAIHTSVVGSLAPDYHTYTSVNSSDVGLLTLLEKGQSSVTWFVNSTRNETDGTKVWMMALEYNASDPIPGACNQEFPLENDPNIHVHYNLYETIVQFQFSNVGFPRQPKGIPECDQGSSGDHRLKYDVYQYYLPEHDFSEASLVQGLKRMTHPADIIANGHLIRTLDSKKKPNMTLASFKGQGVIYNVIVRDPKLNTSASYIPVHTYACSFTDTVAGCFANNDVAKALSTIAGVIGLFLCFTGHRYFKTELFIFGFLATMLITFILISMYSDESHAVCVGISCMVGAVGGILWTLFWWRFGLAVLSVLLVGLVLGYMFASIIFFTPFGNLNVWLNDFNYGMSFACGIMIIPVFLLAFTKTLSIVSCSVIGSYAVILALDAYLYTCLSYIALNPIKRAVAQDFRVAVISAPFQVKDYVLVALWVLLSILGAVSQFYRERGREDFPPCPYELYRKKRQESLPQPNIQQPDQQDREETEPLLSNQEAPTYVINHVT</sequence>
<dbReference type="PANTHER" id="PTHR15937">
    <property type="entry name" value="TRANSMEMBRANE 7 SUPERFAMILY MEMBER 3"/>
    <property type="match status" value="1"/>
</dbReference>
<evidence type="ECO:0000256" key="2">
    <source>
        <dbReference type="ARBA" id="ARBA00022692"/>
    </source>
</evidence>
<protein>
    <submittedName>
        <fullName evidence="9">TM7SF3 protein</fullName>
    </submittedName>
</protein>
<feature type="transmembrane region" description="Helical" evidence="6">
    <location>
        <begin position="484"/>
        <end position="503"/>
    </location>
</feature>
<feature type="region of interest" description="Disordered" evidence="5">
    <location>
        <begin position="522"/>
        <end position="561"/>
    </location>
</feature>
<dbReference type="GO" id="GO:0005886">
    <property type="term" value="C:plasma membrane"/>
    <property type="evidence" value="ECO:0007669"/>
    <property type="project" value="TreeGrafter"/>
</dbReference>
<feature type="transmembrane region" description="Helical" evidence="6">
    <location>
        <begin position="344"/>
        <end position="364"/>
    </location>
</feature>
<keyword evidence="2 6" id="KW-0812">Transmembrane</keyword>
<dbReference type="InterPro" id="IPR042502">
    <property type="entry name" value="TM7SF3"/>
</dbReference>
<keyword evidence="3 6" id="KW-1133">Transmembrane helix</keyword>
<evidence type="ECO:0000256" key="7">
    <source>
        <dbReference type="SAM" id="SignalP"/>
    </source>
</evidence>
<comment type="subcellular location">
    <subcellularLocation>
        <location evidence="1">Membrane</location>
        <topology evidence="1">Multi-pass membrane protein</topology>
    </subcellularLocation>
</comment>
<reference evidence="9" key="1">
    <citation type="submission" date="2022-01" db="EMBL/GenBank/DDBJ databases">
        <authorList>
            <person name="Braso-Vives M."/>
        </authorList>
    </citation>
    <scope>NUCLEOTIDE SEQUENCE</scope>
</reference>
<evidence type="ECO:0000256" key="6">
    <source>
        <dbReference type="SAM" id="Phobius"/>
    </source>
</evidence>
<evidence type="ECO:0000256" key="1">
    <source>
        <dbReference type="ARBA" id="ARBA00004141"/>
    </source>
</evidence>
<dbReference type="Pfam" id="PF25992">
    <property type="entry name" value="Ig_TM7SF3_N"/>
    <property type="match status" value="1"/>
</dbReference>
<feature type="transmembrane region" description="Helical" evidence="6">
    <location>
        <begin position="295"/>
        <end position="312"/>
    </location>
</feature>
<organism evidence="9 10">
    <name type="scientific">Branchiostoma lanceolatum</name>
    <name type="common">Common lancelet</name>
    <name type="synonym">Amphioxus lanceolatum</name>
    <dbReference type="NCBI Taxonomy" id="7740"/>
    <lineage>
        <taxon>Eukaryota</taxon>
        <taxon>Metazoa</taxon>
        <taxon>Chordata</taxon>
        <taxon>Cephalochordata</taxon>
        <taxon>Leptocardii</taxon>
        <taxon>Amphioxiformes</taxon>
        <taxon>Branchiostomatidae</taxon>
        <taxon>Branchiostoma</taxon>
    </lineage>
</organism>
<proteinExistence type="predicted"/>
<feature type="transmembrane region" description="Helical" evidence="6">
    <location>
        <begin position="405"/>
        <end position="425"/>
    </location>
</feature>
<feature type="transmembrane region" description="Helical" evidence="6">
    <location>
        <begin position="371"/>
        <end position="393"/>
    </location>
</feature>
<feature type="signal peptide" evidence="7">
    <location>
        <begin position="1"/>
        <end position="26"/>
    </location>
</feature>
<dbReference type="AlphaFoldDB" id="A0A8J9ZNH3"/>
<gene>
    <name evidence="9" type="primary">TM7SF3</name>
    <name evidence="9" type="ORF">BLAG_LOCUS15269</name>
</gene>
<dbReference type="Pfam" id="PF13886">
    <property type="entry name" value="TM7S3_TM198"/>
    <property type="match status" value="1"/>
</dbReference>
<dbReference type="OrthoDB" id="5967337at2759"/>
<accession>A0A8J9ZNH3</accession>
<dbReference type="PANTHER" id="PTHR15937:SF3">
    <property type="entry name" value="TRANSMEMBRANE 7 SUPERFAMILY MEMBER 3"/>
    <property type="match status" value="1"/>
</dbReference>
<evidence type="ECO:0000256" key="3">
    <source>
        <dbReference type="ARBA" id="ARBA00022989"/>
    </source>
</evidence>
<feature type="transmembrane region" description="Helical" evidence="6">
    <location>
        <begin position="319"/>
        <end position="338"/>
    </location>
</feature>
<evidence type="ECO:0000259" key="8">
    <source>
        <dbReference type="Pfam" id="PF13886"/>
    </source>
</evidence>
<keyword evidence="10" id="KW-1185">Reference proteome</keyword>
<feature type="domain" description="TM7S3/TM198-like" evidence="8">
    <location>
        <begin position="298"/>
        <end position="502"/>
    </location>
</feature>
<evidence type="ECO:0000313" key="9">
    <source>
        <dbReference type="EMBL" id="CAH1257287.1"/>
    </source>
</evidence>
<evidence type="ECO:0000256" key="4">
    <source>
        <dbReference type="ARBA" id="ARBA00023136"/>
    </source>
</evidence>
<name>A0A8J9ZNH3_BRALA</name>
<evidence type="ECO:0000313" key="10">
    <source>
        <dbReference type="Proteomes" id="UP000838412"/>
    </source>
</evidence>
<dbReference type="EMBL" id="OV696688">
    <property type="protein sequence ID" value="CAH1257287.1"/>
    <property type="molecule type" value="Genomic_DNA"/>
</dbReference>
<feature type="chain" id="PRO_5035479624" evidence="7">
    <location>
        <begin position="27"/>
        <end position="561"/>
    </location>
</feature>
<keyword evidence="7" id="KW-0732">Signal</keyword>
<evidence type="ECO:0000256" key="5">
    <source>
        <dbReference type="SAM" id="MobiDB-lite"/>
    </source>
</evidence>
<dbReference type="GO" id="GO:0043069">
    <property type="term" value="P:negative regulation of programmed cell death"/>
    <property type="evidence" value="ECO:0007669"/>
    <property type="project" value="TreeGrafter"/>
</dbReference>